<proteinExistence type="predicted"/>
<feature type="compositionally biased region" description="Basic and acidic residues" evidence="1">
    <location>
        <begin position="86"/>
        <end position="99"/>
    </location>
</feature>
<feature type="compositionally biased region" description="Low complexity" evidence="1">
    <location>
        <begin position="165"/>
        <end position="186"/>
    </location>
</feature>
<evidence type="ECO:0000256" key="1">
    <source>
        <dbReference type="SAM" id="MobiDB-lite"/>
    </source>
</evidence>
<organism evidence="2 3">
    <name type="scientific">Sphagnurus paluster</name>
    <dbReference type="NCBI Taxonomy" id="117069"/>
    <lineage>
        <taxon>Eukaryota</taxon>
        <taxon>Fungi</taxon>
        <taxon>Dikarya</taxon>
        <taxon>Basidiomycota</taxon>
        <taxon>Agaricomycotina</taxon>
        <taxon>Agaricomycetes</taxon>
        <taxon>Agaricomycetidae</taxon>
        <taxon>Agaricales</taxon>
        <taxon>Tricholomatineae</taxon>
        <taxon>Lyophyllaceae</taxon>
        <taxon>Sphagnurus</taxon>
    </lineage>
</organism>
<name>A0A9P7FQ36_9AGAR</name>
<comment type="caution">
    <text evidence="2">The sequence shown here is derived from an EMBL/GenBank/DDBJ whole genome shotgun (WGS) entry which is preliminary data.</text>
</comment>
<dbReference type="AlphaFoldDB" id="A0A9P7FQ36"/>
<evidence type="ECO:0000313" key="2">
    <source>
        <dbReference type="EMBL" id="KAG5633400.1"/>
    </source>
</evidence>
<accession>A0A9P7FQ36</accession>
<reference evidence="2" key="2">
    <citation type="submission" date="2021-10" db="EMBL/GenBank/DDBJ databases">
        <title>Phylogenomics reveals ancestral predisposition of the termite-cultivated fungus Termitomyces towards a domesticated lifestyle.</title>
        <authorList>
            <person name="Auxier B."/>
            <person name="Grum-Grzhimaylo A."/>
            <person name="Cardenas M.E."/>
            <person name="Lodge J.D."/>
            <person name="Laessoe T."/>
            <person name="Pedersen O."/>
            <person name="Smith M.E."/>
            <person name="Kuyper T.W."/>
            <person name="Franco-Molano E.A."/>
            <person name="Baroni T.J."/>
            <person name="Aanen D.K."/>
        </authorList>
    </citation>
    <scope>NUCLEOTIDE SEQUENCE</scope>
    <source>
        <strain evidence="2">D49</strain>
    </source>
</reference>
<sequence>MSSSINTQWCENPPLATHIGTYNKLLQAHYTVGGSERMGSLLVTKIRLFKTRATSRHEYISIELLAPDGQIFNLAVERGRGEIVDRVDRAKDTNTKSDSESDAQVQAGSPDVLSPPPEPVSVSASASTSALPSRNPSNTCLPLSSSQTDVAAATAPSFIRKLNSASSSISSPSFPSSSSTVASLDSLFRKRNADDK</sequence>
<feature type="region of interest" description="Disordered" evidence="1">
    <location>
        <begin position="165"/>
        <end position="196"/>
    </location>
</feature>
<feature type="non-terminal residue" evidence="2">
    <location>
        <position position="196"/>
    </location>
</feature>
<feature type="compositionally biased region" description="Polar residues" evidence="1">
    <location>
        <begin position="134"/>
        <end position="146"/>
    </location>
</feature>
<feature type="compositionally biased region" description="Basic and acidic residues" evidence="1">
    <location>
        <begin position="187"/>
        <end position="196"/>
    </location>
</feature>
<dbReference type="Proteomes" id="UP000717328">
    <property type="component" value="Unassembled WGS sequence"/>
</dbReference>
<evidence type="ECO:0000313" key="3">
    <source>
        <dbReference type="Proteomes" id="UP000717328"/>
    </source>
</evidence>
<dbReference type="EMBL" id="JABCKI010007918">
    <property type="protein sequence ID" value="KAG5633400.1"/>
    <property type="molecule type" value="Genomic_DNA"/>
</dbReference>
<feature type="region of interest" description="Disordered" evidence="1">
    <location>
        <begin position="86"/>
        <end position="146"/>
    </location>
</feature>
<keyword evidence="3" id="KW-1185">Reference proteome</keyword>
<gene>
    <name evidence="2" type="ORF">H0H81_008087</name>
</gene>
<feature type="compositionally biased region" description="Low complexity" evidence="1">
    <location>
        <begin position="120"/>
        <end position="133"/>
    </location>
</feature>
<reference evidence="2" key="1">
    <citation type="submission" date="2021-02" db="EMBL/GenBank/DDBJ databases">
        <authorList>
            <person name="Nieuwenhuis M."/>
            <person name="Van De Peppel L.J.J."/>
        </authorList>
    </citation>
    <scope>NUCLEOTIDE SEQUENCE</scope>
    <source>
        <strain evidence="2">D49</strain>
    </source>
</reference>
<protein>
    <submittedName>
        <fullName evidence="2">Uncharacterized protein</fullName>
    </submittedName>
</protein>